<protein>
    <recommendedName>
        <fullName evidence="1">Sulfotransferase</fullName>
        <ecNumber evidence="1">2.8.2.-</ecNumber>
    </recommendedName>
</protein>
<reference evidence="3" key="1">
    <citation type="journal article" date="2021" name="bioRxiv">
        <title>Whole Genome Assembly and Annotation of Northern Wild Rice, Zizania palustris L., Supports a Whole Genome Duplication in the Zizania Genus.</title>
        <authorList>
            <person name="Haas M."/>
            <person name="Kono T."/>
            <person name="Macchietto M."/>
            <person name="Millas R."/>
            <person name="McGilp L."/>
            <person name="Shao M."/>
            <person name="Duquette J."/>
            <person name="Hirsch C.N."/>
            <person name="Kimball J."/>
        </authorList>
    </citation>
    <scope>NUCLEOTIDE SEQUENCE</scope>
    <source>
        <tissue evidence="3">Fresh leaf tissue</tissue>
    </source>
</reference>
<evidence type="ECO:0000313" key="4">
    <source>
        <dbReference type="Proteomes" id="UP000729402"/>
    </source>
</evidence>
<dbReference type="EC" id="2.8.2.-" evidence="1"/>
<dbReference type="Pfam" id="PF00685">
    <property type="entry name" value="Sulfotransfer_1"/>
    <property type="match status" value="1"/>
</dbReference>
<keyword evidence="4" id="KW-1185">Reference proteome</keyword>
<dbReference type="InterPro" id="IPR000863">
    <property type="entry name" value="Sulfotransferase_dom"/>
</dbReference>
<comment type="caution">
    <text evidence="3">The sequence shown here is derived from an EMBL/GenBank/DDBJ whole genome shotgun (WGS) entry which is preliminary data.</text>
</comment>
<comment type="similarity">
    <text evidence="1">Belongs to the sulfotransferase 1 family.</text>
</comment>
<sequence>MAAKLNLKAADEAAAHKEIYDQLRQVVDTLPTAPSGIDLLYNRHPDGWYTFTSGVVSAMVIKKYLTAHATDVFVVTFPKSGTTWLKKLLHSTVHRGVDDIEAYSPVVFHSGIPAAMR</sequence>
<dbReference type="EMBL" id="JAAALK010000289">
    <property type="protein sequence ID" value="KAG8050701.1"/>
    <property type="molecule type" value="Genomic_DNA"/>
</dbReference>
<proteinExistence type="inferred from homology"/>
<dbReference type="OrthoDB" id="205623at2759"/>
<dbReference type="GO" id="GO:0008146">
    <property type="term" value="F:sulfotransferase activity"/>
    <property type="evidence" value="ECO:0007669"/>
    <property type="project" value="InterPro"/>
</dbReference>
<reference evidence="3" key="2">
    <citation type="submission" date="2021-02" db="EMBL/GenBank/DDBJ databases">
        <authorList>
            <person name="Kimball J.A."/>
            <person name="Haas M.W."/>
            <person name="Macchietto M."/>
            <person name="Kono T."/>
            <person name="Duquette J."/>
            <person name="Shao M."/>
        </authorList>
    </citation>
    <scope>NUCLEOTIDE SEQUENCE</scope>
    <source>
        <tissue evidence="3">Fresh leaf tissue</tissue>
    </source>
</reference>
<evidence type="ECO:0000256" key="1">
    <source>
        <dbReference type="RuleBase" id="RU361155"/>
    </source>
</evidence>
<organism evidence="3 4">
    <name type="scientific">Zizania palustris</name>
    <name type="common">Northern wild rice</name>
    <dbReference type="NCBI Taxonomy" id="103762"/>
    <lineage>
        <taxon>Eukaryota</taxon>
        <taxon>Viridiplantae</taxon>
        <taxon>Streptophyta</taxon>
        <taxon>Embryophyta</taxon>
        <taxon>Tracheophyta</taxon>
        <taxon>Spermatophyta</taxon>
        <taxon>Magnoliopsida</taxon>
        <taxon>Liliopsida</taxon>
        <taxon>Poales</taxon>
        <taxon>Poaceae</taxon>
        <taxon>BOP clade</taxon>
        <taxon>Oryzoideae</taxon>
        <taxon>Oryzeae</taxon>
        <taxon>Zizaniinae</taxon>
        <taxon>Zizania</taxon>
    </lineage>
</organism>
<accession>A0A8J5V8F2</accession>
<gene>
    <name evidence="3" type="ORF">GUJ93_ZPchr0009g1638</name>
</gene>
<name>A0A8J5V8F2_ZIZPA</name>
<keyword evidence="1" id="KW-0808">Transferase</keyword>
<evidence type="ECO:0000313" key="3">
    <source>
        <dbReference type="EMBL" id="KAG8050701.1"/>
    </source>
</evidence>
<dbReference type="Proteomes" id="UP000729402">
    <property type="component" value="Unassembled WGS sequence"/>
</dbReference>
<dbReference type="AlphaFoldDB" id="A0A8J5V8F2"/>
<feature type="domain" description="Sulfotransferase" evidence="2">
    <location>
        <begin position="70"/>
        <end position="97"/>
    </location>
</feature>
<evidence type="ECO:0000259" key="2">
    <source>
        <dbReference type="Pfam" id="PF00685"/>
    </source>
</evidence>